<sequence length="145" mass="16313">MKRLSLLILSFTCLLLACKKEDTVSPKDLISGPWNSYEVGTPQTGFTPGFIMGLTIAYESGITFSADGTFTARYVNTQDGIWMPDGPPLGTYLIQENGNILLTYFPKTKDETTLELQVVKLDKQHLWFKRQLFGVESECHLERAN</sequence>
<keyword evidence="3" id="KW-1185">Reference proteome</keyword>
<protein>
    <submittedName>
        <fullName evidence="2">Lipocalin family protein</fullName>
    </submittedName>
</protein>
<name>A0ABT8RID7_9BACT</name>
<evidence type="ECO:0000259" key="1">
    <source>
        <dbReference type="Pfam" id="PF13648"/>
    </source>
</evidence>
<accession>A0ABT8RID7</accession>
<reference evidence="2" key="1">
    <citation type="submission" date="2023-07" db="EMBL/GenBank/DDBJ databases">
        <title>The genome sequence of Rhodocytophaga aerolata KACC 12507.</title>
        <authorList>
            <person name="Zhang X."/>
        </authorList>
    </citation>
    <scope>NUCLEOTIDE SEQUENCE</scope>
    <source>
        <strain evidence="2">KACC 12507</strain>
    </source>
</reference>
<evidence type="ECO:0000313" key="2">
    <source>
        <dbReference type="EMBL" id="MDO1451863.1"/>
    </source>
</evidence>
<organism evidence="2 3">
    <name type="scientific">Rhodocytophaga aerolata</name>
    <dbReference type="NCBI Taxonomy" id="455078"/>
    <lineage>
        <taxon>Bacteria</taxon>
        <taxon>Pseudomonadati</taxon>
        <taxon>Bacteroidota</taxon>
        <taxon>Cytophagia</taxon>
        <taxon>Cytophagales</taxon>
        <taxon>Rhodocytophagaceae</taxon>
        <taxon>Rhodocytophaga</taxon>
    </lineage>
</organism>
<dbReference type="PROSITE" id="PS51257">
    <property type="entry name" value="PROKAR_LIPOPROTEIN"/>
    <property type="match status" value="1"/>
</dbReference>
<dbReference type="Proteomes" id="UP001168528">
    <property type="component" value="Unassembled WGS sequence"/>
</dbReference>
<comment type="caution">
    <text evidence="2">The sequence shown here is derived from an EMBL/GenBank/DDBJ whole genome shotgun (WGS) entry which is preliminary data.</text>
</comment>
<feature type="domain" description="Lipocalin-like" evidence="1">
    <location>
        <begin position="58"/>
        <end position="125"/>
    </location>
</feature>
<dbReference type="RefSeq" id="WP_302042658.1">
    <property type="nucleotide sequence ID" value="NZ_JAUKPO010000106.1"/>
</dbReference>
<proteinExistence type="predicted"/>
<evidence type="ECO:0000313" key="3">
    <source>
        <dbReference type="Proteomes" id="UP001168528"/>
    </source>
</evidence>
<dbReference type="InterPro" id="IPR024311">
    <property type="entry name" value="Lipocalin-like"/>
</dbReference>
<dbReference type="Pfam" id="PF13648">
    <property type="entry name" value="Lipocalin_4"/>
    <property type="match status" value="1"/>
</dbReference>
<gene>
    <name evidence="2" type="ORF">Q0590_36680</name>
</gene>
<dbReference type="EMBL" id="JAUKPO010000106">
    <property type="protein sequence ID" value="MDO1451863.1"/>
    <property type="molecule type" value="Genomic_DNA"/>
</dbReference>